<feature type="domain" description="Disulfide isomerase DsbG N-terminal" evidence="2">
    <location>
        <begin position="25"/>
        <end position="104"/>
    </location>
</feature>
<dbReference type="InterPro" id="IPR036249">
    <property type="entry name" value="Thioredoxin-like_sf"/>
</dbReference>
<dbReference type="Pfam" id="PF18257">
    <property type="entry name" value="DsbG_N"/>
    <property type="match status" value="1"/>
</dbReference>
<dbReference type="SUPFAM" id="SSF52833">
    <property type="entry name" value="Thioredoxin-like"/>
    <property type="match status" value="1"/>
</dbReference>
<proteinExistence type="predicted"/>
<dbReference type="Gene3D" id="3.40.30.10">
    <property type="entry name" value="Glutaredoxin"/>
    <property type="match status" value="1"/>
</dbReference>
<feature type="chain" id="PRO_5045957704" evidence="1">
    <location>
        <begin position="19"/>
        <end position="241"/>
    </location>
</feature>
<comment type="caution">
    <text evidence="3">The sequence shown here is derived from an EMBL/GenBank/DDBJ whole genome shotgun (WGS) entry which is preliminary data.</text>
</comment>
<dbReference type="GO" id="GO:0004601">
    <property type="term" value="F:peroxidase activity"/>
    <property type="evidence" value="ECO:0007669"/>
    <property type="project" value="UniProtKB-KW"/>
</dbReference>
<dbReference type="InterPro" id="IPR041556">
    <property type="entry name" value="DsbG_N"/>
</dbReference>
<protein>
    <submittedName>
        <fullName evidence="3">Thiol peroxidase</fullName>
    </submittedName>
</protein>
<dbReference type="EMBL" id="JAQHXR010000003">
    <property type="protein sequence ID" value="MDA3969266.1"/>
    <property type="molecule type" value="Genomic_DNA"/>
</dbReference>
<name>A0ABT4VGV0_9HELI</name>
<keyword evidence="3" id="KW-0560">Oxidoreductase</keyword>
<evidence type="ECO:0000313" key="3">
    <source>
        <dbReference type="EMBL" id="MDA3969266.1"/>
    </source>
</evidence>
<accession>A0ABT4VGV0</accession>
<dbReference type="RefSeq" id="WP_271021603.1">
    <property type="nucleotide sequence ID" value="NZ_JAQHXR010000003.1"/>
</dbReference>
<keyword evidence="3" id="KW-0575">Peroxidase</keyword>
<feature type="signal peptide" evidence="1">
    <location>
        <begin position="1"/>
        <end position="18"/>
    </location>
</feature>
<evidence type="ECO:0000256" key="1">
    <source>
        <dbReference type="SAM" id="SignalP"/>
    </source>
</evidence>
<gene>
    <name evidence="3" type="ORF">PF021_06195</name>
</gene>
<sequence length="241" mass="27457">MKKILVIALLISSVFANANFDKNFQKTIKEVADIEIEVQFKKELKSFPAFFVIGKTKGGDLFPVISNKNGDYFFGLSNVMHLDEKDSSMIRSELNKAQTQKNKQDKVVLDKLFSSFSDNDYLFLEGNSKNLPTQIVVSDPDCPYCRKHLDEIEDTLKVANVKYIFAPVHEGDAFVKSQLIMDEAKNLKSTKDKIKVMKKYYKDIELSKKQLGTNTSQIDKNAKKIFESGVIRGVPFVYEVE</sequence>
<keyword evidence="1" id="KW-0732">Signal</keyword>
<dbReference type="Proteomes" id="UP001210261">
    <property type="component" value="Unassembled WGS sequence"/>
</dbReference>
<dbReference type="Gene3D" id="3.10.450.520">
    <property type="match status" value="1"/>
</dbReference>
<reference evidence="3 4" key="1">
    <citation type="submission" date="2023-01" db="EMBL/GenBank/DDBJ databases">
        <title>Description of Helicobacter ibis sp. nov. isolated from faecal droppings of black-faced ibis (Theristicus melanopis).</title>
        <authorList>
            <person name="Lopez-Cantillo M."/>
            <person name="Vidal-Veuthey B."/>
            <person name="Mella A."/>
            <person name="De La Haba R."/>
            <person name="Collado L."/>
        </authorList>
    </citation>
    <scope>NUCLEOTIDE SEQUENCE [LARGE SCALE GENOMIC DNA]</scope>
    <source>
        <strain evidence="3 4">A82</strain>
    </source>
</reference>
<evidence type="ECO:0000259" key="2">
    <source>
        <dbReference type="Pfam" id="PF18257"/>
    </source>
</evidence>
<organism evidence="3 4">
    <name type="scientific">Helicobacter ibis</name>
    <dbReference type="NCBI Taxonomy" id="2962633"/>
    <lineage>
        <taxon>Bacteria</taxon>
        <taxon>Pseudomonadati</taxon>
        <taxon>Campylobacterota</taxon>
        <taxon>Epsilonproteobacteria</taxon>
        <taxon>Campylobacterales</taxon>
        <taxon>Helicobacteraceae</taxon>
        <taxon>Helicobacter</taxon>
    </lineage>
</organism>
<evidence type="ECO:0000313" key="4">
    <source>
        <dbReference type="Proteomes" id="UP001210261"/>
    </source>
</evidence>
<keyword evidence="4" id="KW-1185">Reference proteome</keyword>